<protein>
    <recommendedName>
        <fullName evidence="1">DUF4123 domain-containing protein</fullName>
    </recommendedName>
</protein>
<dbReference type="AlphaFoldDB" id="A0A127PBT9"/>
<dbReference type="PATRIC" id="fig|158899.10.peg.2210"/>
<dbReference type="EMBL" id="CP013232">
    <property type="protein sequence ID" value="AMO94901.1"/>
    <property type="molecule type" value="Genomic_DNA"/>
</dbReference>
<name>A0A127PBT9_9BURK</name>
<sequence length="297" mass="33246">MPMKDFLQQWQALPQAPELYFYAIVDSAQDARLLPALRTMVPGMQSQCLLVDANGPELSKAAPHLMELPPFAEDSDAWLSVFRSAASNPACTTIIASHREFAALFAHLVSFTDIVLPDGDEMIFAFWDPAILGTLMGQKDDSTLHVPGPVLSSRQRSRLLAGISAWWYWDREGQQHQMRDEAPQADADQVGLPLKLTSVQVDMLVEASVPDHLLGHIKDIQPQLLFDLPEIEQYARVEQHLLEARKLNLRGMQDIIQYICAGLIYGTQLQRDSIMTELLDNVKTGQLSLSEALEQFP</sequence>
<evidence type="ECO:0000313" key="2">
    <source>
        <dbReference type="EMBL" id="AMO94901.1"/>
    </source>
</evidence>
<dbReference type="RefSeq" id="WP_061539833.1">
    <property type="nucleotide sequence ID" value="NZ_CP013232.1"/>
</dbReference>
<dbReference type="InterPro" id="IPR025391">
    <property type="entry name" value="DUF4123"/>
</dbReference>
<reference evidence="2 3" key="1">
    <citation type="submission" date="2015-11" db="EMBL/GenBank/DDBJ databases">
        <title>Exploring the genomic traits of fungus-feeding bacterial genus Collimonas.</title>
        <authorList>
            <person name="Song C."/>
            <person name="Schmidt R."/>
            <person name="de Jager V."/>
            <person name="Krzyzanowska D."/>
            <person name="Jongedijk E."/>
            <person name="Cankar K."/>
            <person name="Beekwilder J."/>
            <person name="van Veen A."/>
            <person name="de Boer W."/>
            <person name="van Veen J.A."/>
            <person name="Garbeva P."/>
        </authorList>
    </citation>
    <scope>NUCLEOTIDE SEQUENCE [LARGE SCALE GENOMIC DNA]</scope>
    <source>
        <strain evidence="2 3">Ter6</strain>
    </source>
</reference>
<feature type="domain" description="DUF4123" evidence="1">
    <location>
        <begin position="22"/>
        <end position="141"/>
    </location>
</feature>
<dbReference type="OrthoDB" id="6008265at2"/>
<evidence type="ECO:0000259" key="1">
    <source>
        <dbReference type="Pfam" id="PF13503"/>
    </source>
</evidence>
<dbReference type="Pfam" id="PF13503">
    <property type="entry name" value="DUF4123"/>
    <property type="match status" value="1"/>
</dbReference>
<dbReference type="Proteomes" id="UP000072421">
    <property type="component" value="Chromosome"/>
</dbReference>
<evidence type="ECO:0000313" key="3">
    <source>
        <dbReference type="Proteomes" id="UP000072421"/>
    </source>
</evidence>
<gene>
    <name evidence="2" type="ORF">CFter6_2213</name>
</gene>
<organism evidence="2">
    <name type="scientific">Collimonas fungivorans</name>
    <dbReference type="NCBI Taxonomy" id="158899"/>
    <lineage>
        <taxon>Bacteria</taxon>
        <taxon>Pseudomonadati</taxon>
        <taxon>Pseudomonadota</taxon>
        <taxon>Betaproteobacteria</taxon>
        <taxon>Burkholderiales</taxon>
        <taxon>Oxalobacteraceae</taxon>
        <taxon>Collimonas</taxon>
    </lineage>
</organism>
<proteinExistence type="predicted"/>
<accession>A0A127PBT9</accession>